<feature type="transmembrane region" description="Helical" evidence="6">
    <location>
        <begin position="561"/>
        <end position="580"/>
    </location>
</feature>
<name>A0AAV2RR45_MEGNR</name>
<feature type="transmembrane region" description="Helical" evidence="6">
    <location>
        <begin position="293"/>
        <end position="313"/>
    </location>
</feature>
<protein>
    <recommendedName>
        <fullName evidence="9">Organic cation transporter 1</fullName>
    </recommendedName>
</protein>
<comment type="subcellular location">
    <subcellularLocation>
        <location evidence="1">Membrane</location>
        <topology evidence="1">Multi-pass membrane protein</topology>
    </subcellularLocation>
</comment>
<keyword evidence="3 6" id="KW-1133">Transmembrane helix</keyword>
<dbReference type="Proteomes" id="UP001497623">
    <property type="component" value="Unassembled WGS sequence"/>
</dbReference>
<evidence type="ECO:0008006" key="9">
    <source>
        <dbReference type="Google" id="ProtNLM"/>
    </source>
</evidence>
<feature type="transmembrane region" description="Helical" evidence="6">
    <location>
        <begin position="532"/>
        <end position="555"/>
    </location>
</feature>
<feature type="transmembrane region" description="Helical" evidence="6">
    <location>
        <begin position="319"/>
        <end position="340"/>
    </location>
</feature>
<feature type="transmembrane region" description="Helical" evidence="6">
    <location>
        <begin position="472"/>
        <end position="491"/>
    </location>
</feature>
<organism evidence="7 8">
    <name type="scientific">Meganyctiphanes norvegica</name>
    <name type="common">Northern krill</name>
    <name type="synonym">Thysanopoda norvegica</name>
    <dbReference type="NCBI Taxonomy" id="48144"/>
    <lineage>
        <taxon>Eukaryota</taxon>
        <taxon>Metazoa</taxon>
        <taxon>Ecdysozoa</taxon>
        <taxon>Arthropoda</taxon>
        <taxon>Crustacea</taxon>
        <taxon>Multicrustacea</taxon>
        <taxon>Malacostraca</taxon>
        <taxon>Eumalacostraca</taxon>
        <taxon>Eucarida</taxon>
        <taxon>Euphausiacea</taxon>
        <taxon>Euphausiidae</taxon>
        <taxon>Meganyctiphanes</taxon>
    </lineage>
</organism>
<dbReference type="AlphaFoldDB" id="A0AAV2RR45"/>
<feature type="region of interest" description="Disordered" evidence="5">
    <location>
        <begin position="641"/>
        <end position="677"/>
    </location>
</feature>
<evidence type="ECO:0000313" key="8">
    <source>
        <dbReference type="Proteomes" id="UP001497623"/>
    </source>
</evidence>
<feature type="compositionally biased region" description="Low complexity" evidence="5">
    <location>
        <begin position="35"/>
        <end position="44"/>
    </location>
</feature>
<feature type="compositionally biased region" description="Polar residues" evidence="5">
    <location>
        <begin position="667"/>
        <end position="677"/>
    </location>
</feature>
<dbReference type="InterPro" id="IPR005828">
    <property type="entry name" value="MFS_sugar_transport-like"/>
</dbReference>
<dbReference type="Gene3D" id="1.20.1250.20">
    <property type="entry name" value="MFS general substrate transporter like domains"/>
    <property type="match status" value="1"/>
</dbReference>
<keyword evidence="8" id="KW-1185">Reference proteome</keyword>
<dbReference type="SUPFAM" id="SSF103473">
    <property type="entry name" value="MFS general substrate transporter"/>
    <property type="match status" value="1"/>
</dbReference>
<feature type="transmembrane region" description="Helical" evidence="6">
    <location>
        <begin position="415"/>
        <end position="432"/>
    </location>
</feature>
<dbReference type="EMBL" id="CAXKWB010026812">
    <property type="protein sequence ID" value="CAL4130642.1"/>
    <property type="molecule type" value="Genomic_DNA"/>
</dbReference>
<comment type="caution">
    <text evidence="7">The sequence shown here is derived from an EMBL/GenBank/DDBJ whole genome shotgun (WGS) entry which is preliminary data.</text>
</comment>
<evidence type="ECO:0000256" key="3">
    <source>
        <dbReference type="ARBA" id="ARBA00022989"/>
    </source>
</evidence>
<dbReference type="CDD" id="cd17317">
    <property type="entry name" value="MFS_SLC22"/>
    <property type="match status" value="1"/>
</dbReference>
<feature type="region of interest" description="Disordered" evidence="5">
    <location>
        <begin position="1"/>
        <end position="53"/>
    </location>
</feature>
<feature type="transmembrane region" description="Helical" evidence="6">
    <location>
        <begin position="497"/>
        <end position="520"/>
    </location>
</feature>
<evidence type="ECO:0000256" key="4">
    <source>
        <dbReference type="ARBA" id="ARBA00023136"/>
    </source>
</evidence>
<feature type="transmembrane region" description="Helical" evidence="6">
    <location>
        <begin position="86"/>
        <end position="104"/>
    </location>
</feature>
<feature type="compositionally biased region" description="Basic and acidic residues" evidence="5">
    <location>
        <begin position="1"/>
        <end position="17"/>
    </location>
</feature>
<feature type="non-terminal residue" evidence="7">
    <location>
        <position position="691"/>
    </location>
</feature>
<sequence>MNDHSRSNGSSEEKEVSFDEMAPMNGATNENDTGARMAAAAMNADTSQTKARRDAFKKMKDSQPEKTMDFDDLLPYVGEFGRYQKLMIFFICLPACIPCGFHAFNQLFMSPMPPHWCKVPDVEKFNLTEEEAKTITIPYDPTSGWSQCTQYVAEWSEVLPGRDSFAPDPSWPKQPCTQGWIYNTSIIYSSIVIDKRRCDVMCELALMLVVSTIKLGSTHHVWEQLWIYEEISRPVRFLVDPGPKKKLNLITKYLVFFFRWLTWRLLSNNTLPGHHNSSFTVSLELVGPSYRSFVTVMTCLFYVGGMLLLAGVAYIVRDWTHLCIVTSAPFFTYVAYWWFLPESPRWLLSQGRLKEASTILNKMAEVNKTTLPESFTQNLQARMQAQIRQSMQSLKNTSSVGFTSMWKTPNMRLKTILITAAWFANETVYVGLSYYGPAMGDNEYMAFFLSCLVEVPSYLLCWIVMDRWGRRWILGIGMIVGGVASVCTVLMPPGSETLTMVLYLTAKFAESAAFLIIYPFAGEIYPTEIRGIGIGFSAYVGGIGLVVIPFVNYLGTENRELPLVIMGIISVIGGIAAFRLPETLQQKLPNTMEEGEEFGKDFAWKNCLICIPEKKANEDDDAESAPYEEIISLQDLDSPCPTAGPSSAPCGEASPLNRIQSKRSRLTKQTSIMQSPVATDSSGAIKMTFWV</sequence>
<keyword evidence="4 6" id="KW-0472">Membrane</keyword>
<evidence type="ECO:0000256" key="5">
    <source>
        <dbReference type="SAM" id="MobiDB-lite"/>
    </source>
</evidence>
<feature type="transmembrane region" description="Helical" evidence="6">
    <location>
        <begin position="444"/>
        <end position="465"/>
    </location>
</feature>
<accession>A0AAV2RR45</accession>
<dbReference type="Pfam" id="PF00083">
    <property type="entry name" value="Sugar_tr"/>
    <property type="match status" value="1"/>
</dbReference>
<dbReference type="InterPro" id="IPR036259">
    <property type="entry name" value="MFS_trans_sf"/>
</dbReference>
<keyword evidence="2 6" id="KW-0812">Transmembrane</keyword>
<evidence type="ECO:0000313" key="7">
    <source>
        <dbReference type="EMBL" id="CAL4130642.1"/>
    </source>
</evidence>
<evidence type="ECO:0000256" key="2">
    <source>
        <dbReference type="ARBA" id="ARBA00022692"/>
    </source>
</evidence>
<dbReference type="PANTHER" id="PTHR24064">
    <property type="entry name" value="SOLUTE CARRIER FAMILY 22 MEMBER"/>
    <property type="match status" value="1"/>
</dbReference>
<dbReference type="GO" id="GO:0022857">
    <property type="term" value="F:transmembrane transporter activity"/>
    <property type="evidence" value="ECO:0007669"/>
    <property type="project" value="InterPro"/>
</dbReference>
<proteinExistence type="predicted"/>
<dbReference type="GO" id="GO:0016020">
    <property type="term" value="C:membrane"/>
    <property type="evidence" value="ECO:0007669"/>
    <property type="project" value="UniProtKB-SubCell"/>
</dbReference>
<gene>
    <name evidence="7" type="ORF">MNOR_LOCUS26614</name>
</gene>
<reference evidence="7 8" key="1">
    <citation type="submission" date="2024-05" db="EMBL/GenBank/DDBJ databases">
        <authorList>
            <person name="Wallberg A."/>
        </authorList>
    </citation>
    <scope>NUCLEOTIDE SEQUENCE [LARGE SCALE GENOMIC DNA]</scope>
</reference>
<evidence type="ECO:0000256" key="6">
    <source>
        <dbReference type="SAM" id="Phobius"/>
    </source>
</evidence>
<evidence type="ECO:0000256" key="1">
    <source>
        <dbReference type="ARBA" id="ARBA00004141"/>
    </source>
</evidence>